<feature type="non-terminal residue" evidence="1">
    <location>
        <position position="1"/>
    </location>
</feature>
<dbReference type="EMBL" id="BKCJ011147456">
    <property type="protein sequence ID" value="GFC94200.1"/>
    <property type="molecule type" value="Genomic_DNA"/>
</dbReference>
<reference evidence="1" key="1">
    <citation type="journal article" date="2019" name="Sci. Rep.">
        <title>Draft genome of Tanacetum cinerariifolium, the natural source of mosquito coil.</title>
        <authorList>
            <person name="Yamashiro T."/>
            <person name="Shiraishi A."/>
            <person name="Satake H."/>
            <person name="Nakayama K."/>
        </authorList>
    </citation>
    <scope>NUCLEOTIDE SEQUENCE</scope>
</reference>
<name>A0A699SA64_TANCI</name>
<gene>
    <name evidence="1" type="ORF">Tci_866170</name>
</gene>
<dbReference type="AlphaFoldDB" id="A0A699SA64"/>
<comment type="caution">
    <text evidence="1">The sequence shown here is derived from an EMBL/GenBank/DDBJ whole genome shotgun (WGS) entry which is preliminary data.</text>
</comment>
<proteinExistence type="predicted"/>
<evidence type="ECO:0000313" key="1">
    <source>
        <dbReference type="EMBL" id="GFC94200.1"/>
    </source>
</evidence>
<organism evidence="1">
    <name type="scientific">Tanacetum cinerariifolium</name>
    <name type="common">Dalmatian daisy</name>
    <name type="synonym">Chrysanthemum cinerariifolium</name>
    <dbReference type="NCBI Taxonomy" id="118510"/>
    <lineage>
        <taxon>Eukaryota</taxon>
        <taxon>Viridiplantae</taxon>
        <taxon>Streptophyta</taxon>
        <taxon>Embryophyta</taxon>
        <taxon>Tracheophyta</taxon>
        <taxon>Spermatophyta</taxon>
        <taxon>Magnoliopsida</taxon>
        <taxon>eudicotyledons</taxon>
        <taxon>Gunneridae</taxon>
        <taxon>Pentapetalae</taxon>
        <taxon>asterids</taxon>
        <taxon>campanulids</taxon>
        <taxon>Asterales</taxon>
        <taxon>Asteraceae</taxon>
        <taxon>Asteroideae</taxon>
        <taxon>Anthemideae</taxon>
        <taxon>Anthemidinae</taxon>
        <taxon>Tanacetum</taxon>
    </lineage>
</organism>
<accession>A0A699SA64</accession>
<protein>
    <submittedName>
        <fullName evidence="1">Uncharacterized protein</fullName>
    </submittedName>
</protein>
<sequence>MELCTKMQERVLNLETTKTTQALEIDSLKRRVKKLKRRKRLRTHGLKRLYKVGLSARVKSSTDEGLGEVDASKQGRIADIDANEDITLVSTHDEQMFDADQDLGGEEVFVEQQDEKVVKKEVNVAQIQVTTAATTPIISIDKDTLA</sequence>